<name>A0A1Z3U5B8_BREVE</name>
<dbReference type="KEGG" id="bvc:CEP68_02560"/>
<dbReference type="EMBL" id="CP022048">
    <property type="protein sequence ID" value="ASE38476.1"/>
    <property type="molecule type" value="Genomic_DNA"/>
</dbReference>
<protein>
    <submittedName>
        <fullName evidence="1">Uncharacterized protein</fullName>
    </submittedName>
</protein>
<dbReference type="GeneID" id="34015476"/>
<sequence length="196" mass="20820">MIELPNCPPIASATPKLIGYFTDQTPTLGGPQSRVSRLGDRWGMAVETYPAVYAEEGRVYLARLLRGMTDTVTIAVPEPGLSGLDFGVPVVSAAAAGRLLPVSGLGAGRVVPEGKLLSIIVGGQRFLYITTAEVTASGAGVATLPIYPTLRRQPAIGATVELSNPKMEGFVQGNEQSWQISRSKRLGFSYAIMERE</sequence>
<dbReference type="AlphaFoldDB" id="A0A1Z3U5B8"/>
<gene>
    <name evidence="1" type="ORF">CEP68_02560</name>
</gene>
<evidence type="ECO:0000313" key="1">
    <source>
        <dbReference type="EMBL" id="ASE38476.1"/>
    </source>
</evidence>
<proteinExistence type="predicted"/>
<dbReference type="Proteomes" id="UP000197050">
    <property type="component" value="Chromosome"/>
</dbReference>
<accession>A0A1Z3U5B8</accession>
<organism evidence="1 2">
    <name type="scientific">Brevundimonas vesicularis</name>
    <name type="common">Pseudomonas vesicularis</name>
    <dbReference type="NCBI Taxonomy" id="41276"/>
    <lineage>
        <taxon>Bacteria</taxon>
        <taxon>Pseudomonadati</taxon>
        <taxon>Pseudomonadota</taxon>
        <taxon>Alphaproteobacteria</taxon>
        <taxon>Caulobacterales</taxon>
        <taxon>Caulobacteraceae</taxon>
        <taxon>Brevundimonas</taxon>
    </lineage>
</organism>
<dbReference type="RefSeq" id="WP_088582288.1">
    <property type="nucleotide sequence ID" value="NZ_CP022048.2"/>
</dbReference>
<reference evidence="2" key="1">
    <citation type="submission" date="2017-06" db="EMBL/GenBank/DDBJ databases">
        <title>FDA dAtabase for Regulatory Grade micrObial Sequences (FDA-ARGOS): Supporting development and validation of Infectious Disease Dx tests.</title>
        <authorList>
            <person name="Minogue T."/>
            <person name="Wolcott M."/>
            <person name="Wasieloski L."/>
            <person name="Aguilar W."/>
            <person name="Moore D."/>
            <person name="Tallon L."/>
            <person name="Sadzewicz L."/>
            <person name="Sengamalay N."/>
            <person name="Ott S."/>
            <person name="Godinez A."/>
            <person name="Nagaraj S."/>
            <person name="Nadendla S."/>
            <person name="Geyer C."/>
            <person name="Sichtig H."/>
        </authorList>
    </citation>
    <scope>NUCLEOTIDE SEQUENCE [LARGE SCALE GENOMIC DNA]</scope>
    <source>
        <strain evidence="2">FDAARGOS_289</strain>
    </source>
</reference>
<evidence type="ECO:0000313" key="2">
    <source>
        <dbReference type="Proteomes" id="UP000197050"/>
    </source>
</evidence>